<reference evidence="2 3" key="1">
    <citation type="journal article" date="2018" name="Int. J. Syst. Bacteriol.">
        <title>Oceaniradius stylonemae gen. nov., sp. nov., isolated from a red alga, Stylonema cornu-cervi.</title>
        <authorList>
            <person name="Jeong S."/>
        </authorList>
    </citation>
    <scope>NUCLEOTIDE SEQUENCE [LARGE SCALE GENOMIC DNA]</scope>
    <source>
        <strain evidence="2 3">StC1</strain>
    </source>
</reference>
<sequence length="68" mass="7368">MTEDMPQDGFRDDVTGRDDRRHRRGAFSFHCSLSGDAGSTAALHSFRRQPAGSIFPQHLAPPAQSAAA</sequence>
<feature type="compositionally biased region" description="Basic and acidic residues" evidence="1">
    <location>
        <begin position="9"/>
        <end position="19"/>
    </location>
</feature>
<organism evidence="2 3">
    <name type="scientific">Oceaniradius stylonematis</name>
    <dbReference type="NCBI Taxonomy" id="2184161"/>
    <lineage>
        <taxon>Bacteria</taxon>
        <taxon>Pseudomonadati</taxon>
        <taxon>Pseudomonadota</taxon>
        <taxon>Alphaproteobacteria</taxon>
        <taxon>Hyphomicrobiales</taxon>
        <taxon>Ahrensiaceae</taxon>
        <taxon>Oceaniradius</taxon>
    </lineage>
</organism>
<gene>
    <name evidence="2" type="ORF">DEM25_010840</name>
</gene>
<evidence type="ECO:0000313" key="3">
    <source>
        <dbReference type="Proteomes" id="UP000246132"/>
    </source>
</evidence>
<evidence type="ECO:0000313" key="2">
    <source>
        <dbReference type="EMBL" id="RKF06733.1"/>
    </source>
</evidence>
<dbReference type="Proteomes" id="UP000246132">
    <property type="component" value="Unassembled WGS sequence"/>
</dbReference>
<proteinExistence type="predicted"/>
<feature type="region of interest" description="Disordered" evidence="1">
    <location>
        <begin position="1"/>
        <end position="23"/>
    </location>
</feature>
<feature type="region of interest" description="Disordered" evidence="1">
    <location>
        <begin position="48"/>
        <end position="68"/>
    </location>
</feature>
<accession>A0A3A8ALG4</accession>
<protein>
    <submittedName>
        <fullName evidence="2">Uncharacterized protein</fullName>
    </submittedName>
</protein>
<dbReference type="RefSeq" id="WP_109767253.1">
    <property type="nucleotide sequence ID" value="NZ_JASHJV010000001.1"/>
</dbReference>
<name>A0A3A8ALG4_9HYPH</name>
<dbReference type="AlphaFoldDB" id="A0A3A8ALG4"/>
<evidence type="ECO:0000256" key="1">
    <source>
        <dbReference type="SAM" id="MobiDB-lite"/>
    </source>
</evidence>
<dbReference type="EMBL" id="QFWV02000006">
    <property type="protein sequence ID" value="RKF06733.1"/>
    <property type="molecule type" value="Genomic_DNA"/>
</dbReference>
<keyword evidence="3" id="KW-1185">Reference proteome</keyword>
<comment type="caution">
    <text evidence="2">The sequence shown here is derived from an EMBL/GenBank/DDBJ whole genome shotgun (WGS) entry which is preliminary data.</text>
</comment>